<dbReference type="CDD" id="cd03498">
    <property type="entry name" value="SQR_TypeB_2_TM"/>
    <property type="match status" value="1"/>
</dbReference>
<evidence type="ECO:0000256" key="1">
    <source>
        <dbReference type="SAM" id="Phobius"/>
    </source>
</evidence>
<dbReference type="Proteomes" id="UP000199021">
    <property type="component" value="Unassembled WGS sequence"/>
</dbReference>
<evidence type="ECO:0000313" key="3">
    <source>
        <dbReference type="Proteomes" id="UP000199021"/>
    </source>
</evidence>
<dbReference type="RefSeq" id="WP_090167017.1">
    <property type="nucleotide sequence ID" value="NZ_FOFB01000007.1"/>
</dbReference>
<dbReference type="AlphaFoldDB" id="A0A1H9EAI1"/>
<dbReference type="GO" id="GO:0016020">
    <property type="term" value="C:membrane"/>
    <property type="evidence" value="ECO:0007669"/>
    <property type="project" value="InterPro"/>
</dbReference>
<feature type="transmembrane region" description="Helical" evidence="1">
    <location>
        <begin position="67"/>
        <end position="85"/>
    </location>
</feature>
<evidence type="ECO:0000313" key="2">
    <source>
        <dbReference type="EMBL" id="SEQ22597.1"/>
    </source>
</evidence>
<feature type="transmembrane region" description="Helical" evidence="1">
    <location>
        <begin position="17"/>
        <end position="36"/>
    </location>
</feature>
<dbReference type="EMBL" id="FOFB01000007">
    <property type="protein sequence ID" value="SEQ22597.1"/>
    <property type="molecule type" value="Genomic_DNA"/>
</dbReference>
<feature type="transmembrane region" description="Helical" evidence="1">
    <location>
        <begin position="206"/>
        <end position="228"/>
    </location>
</feature>
<dbReference type="InterPro" id="IPR011138">
    <property type="entry name" value="Cytochrome_b-558"/>
</dbReference>
<dbReference type="NCBIfam" id="TIGR02046">
    <property type="entry name" value="sdhC_b558_fam"/>
    <property type="match status" value="1"/>
</dbReference>
<keyword evidence="1" id="KW-1133">Transmembrane helix</keyword>
<keyword evidence="1" id="KW-0472">Membrane</keyword>
<feature type="transmembrane region" description="Helical" evidence="1">
    <location>
        <begin position="111"/>
        <end position="132"/>
    </location>
</feature>
<proteinExistence type="predicted"/>
<name>A0A1H9EAI1_9BACT</name>
<dbReference type="Gene3D" id="1.20.1300.10">
    <property type="entry name" value="Fumarate reductase/succinate dehydrogenase, transmembrane subunit"/>
    <property type="match status" value="1"/>
</dbReference>
<protein>
    <submittedName>
        <fullName evidence="2">Succinate dehydrogenase / fumarate reductase cytochrome b subunit</fullName>
    </submittedName>
</protein>
<keyword evidence="3" id="KW-1185">Reference proteome</keyword>
<dbReference type="InterPro" id="IPR034804">
    <property type="entry name" value="SQR/QFR_C/D"/>
</dbReference>
<dbReference type="OrthoDB" id="9802842at2"/>
<dbReference type="STRING" id="478744.SAMN05444359_1072"/>
<dbReference type="SUPFAM" id="SSF81343">
    <property type="entry name" value="Fumarate reductase respiratory complex transmembrane subunits"/>
    <property type="match status" value="1"/>
</dbReference>
<gene>
    <name evidence="2" type="ORF">SAMN05444359_1072</name>
</gene>
<dbReference type="InParanoid" id="A0A1H9EAI1"/>
<feature type="transmembrane region" description="Helical" evidence="1">
    <location>
        <begin position="162"/>
        <end position="186"/>
    </location>
</feature>
<organism evidence="2 3">
    <name type="scientific">Neolewinella agarilytica</name>
    <dbReference type="NCBI Taxonomy" id="478744"/>
    <lineage>
        <taxon>Bacteria</taxon>
        <taxon>Pseudomonadati</taxon>
        <taxon>Bacteroidota</taxon>
        <taxon>Saprospiria</taxon>
        <taxon>Saprospirales</taxon>
        <taxon>Lewinellaceae</taxon>
        <taxon>Neolewinella</taxon>
    </lineage>
</organism>
<sequence>MNTWFGRFITSSIGKKVVMALTGLFLITFLIVHLVGNLQLLSSGGGQAFNEYAYFMTHNPLIKFTSYGLYAFILIHAFQGIALWLKNRSARGSQGYAVKVNRTAGASKASVRMGALGTIILVFILLHMYQFWLQMKLGNTAMIGYDGGEQVKDLYSLVKGVYANPVFVVIYVISMIVIGFHLWHGFESAFQTLGLNHPKWTPLIKFVGRTYSVLVPLGFAIIPIWMYLAQQ</sequence>
<accession>A0A1H9EAI1</accession>
<keyword evidence="1" id="KW-0812">Transmembrane</keyword>
<reference evidence="3" key="1">
    <citation type="submission" date="2016-10" db="EMBL/GenBank/DDBJ databases">
        <authorList>
            <person name="Varghese N."/>
            <person name="Submissions S."/>
        </authorList>
    </citation>
    <scope>NUCLEOTIDE SEQUENCE [LARGE SCALE GENOMIC DNA]</scope>
    <source>
        <strain evidence="3">DSM 24740</strain>
    </source>
</reference>